<comment type="catalytic activity">
    <reaction evidence="5 6">
        <text>D-glucosamine 6-phosphate + acetyl-CoA = N-acetyl-D-glucosamine 6-phosphate + CoA + H(+)</text>
        <dbReference type="Rhea" id="RHEA:10292"/>
        <dbReference type="ChEBI" id="CHEBI:15378"/>
        <dbReference type="ChEBI" id="CHEBI:57287"/>
        <dbReference type="ChEBI" id="CHEBI:57288"/>
        <dbReference type="ChEBI" id="CHEBI:57513"/>
        <dbReference type="ChEBI" id="CHEBI:58725"/>
        <dbReference type="EC" id="2.3.1.4"/>
    </reaction>
</comment>
<evidence type="ECO:0000256" key="2">
    <source>
        <dbReference type="ARBA" id="ARBA00006048"/>
    </source>
</evidence>
<dbReference type="EMBL" id="GBEZ01020901">
    <property type="protein sequence ID" value="JAC65803.1"/>
    <property type="molecule type" value="Transcribed_RNA"/>
</dbReference>
<dbReference type="PROSITE" id="PS51186">
    <property type="entry name" value="GNAT"/>
    <property type="match status" value="1"/>
</dbReference>
<dbReference type="AlphaFoldDB" id="A0A061R1F9"/>
<feature type="region of interest" description="Disordered" evidence="7">
    <location>
        <begin position="35"/>
        <end position="54"/>
    </location>
</feature>
<evidence type="ECO:0000313" key="9">
    <source>
        <dbReference type="EMBL" id="JAC64011.1"/>
    </source>
</evidence>
<dbReference type="CDD" id="cd04301">
    <property type="entry name" value="NAT_SF"/>
    <property type="match status" value="1"/>
</dbReference>
<evidence type="ECO:0000259" key="8">
    <source>
        <dbReference type="PROSITE" id="PS51186"/>
    </source>
</evidence>
<organism evidence="10">
    <name type="scientific">Tetraselmis sp. GSL018</name>
    <dbReference type="NCBI Taxonomy" id="582737"/>
    <lineage>
        <taxon>Eukaryota</taxon>
        <taxon>Viridiplantae</taxon>
        <taxon>Chlorophyta</taxon>
        <taxon>core chlorophytes</taxon>
        <taxon>Chlorodendrophyceae</taxon>
        <taxon>Chlorodendrales</taxon>
        <taxon>Chlorodendraceae</taxon>
        <taxon>Tetraselmis</taxon>
    </lineage>
</organism>
<evidence type="ECO:0000256" key="1">
    <source>
        <dbReference type="ARBA" id="ARBA00004832"/>
    </source>
</evidence>
<proteinExistence type="inferred from homology"/>
<dbReference type="GO" id="GO:0004343">
    <property type="term" value="F:glucosamine 6-phosphate N-acetyltransferase activity"/>
    <property type="evidence" value="ECO:0007669"/>
    <property type="project" value="UniProtKB-UniRule"/>
</dbReference>
<dbReference type="GO" id="GO:0006048">
    <property type="term" value="P:UDP-N-acetylglucosamine biosynthetic process"/>
    <property type="evidence" value="ECO:0007669"/>
    <property type="project" value="UniProtKB-UniRule"/>
</dbReference>
<dbReference type="InterPro" id="IPR039143">
    <property type="entry name" value="GNPNAT1-like"/>
</dbReference>
<dbReference type="EMBL" id="GBEZ01022846">
    <property type="protein sequence ID" value="JAC64011.1"/>
    <property type="molecule type" value="Transcribed_RNA"/>
</dbReference>
<dbReference type="FunFam" id="3.40.630.30:FF:000105">
    <property type="entry name" value="Glucosamine 6-phosphate N-acetyltransferase"/>
    <property type="match status" value="1"/>
</dbReference>
<name>A0A061R1F9_9CHLO</name>
<keyword evidence="3 6" id="KW-0808">Transferase</keyword>
<dbReference type="InterPro" id="IPR000182">
    <property type="entry name" value="GNAT_dom"/>
</dbReference>
<gene>
    <name evidence="10" type="primary">GNA1</name>
    <name evidence="10" type="ORF">TSPGSL018_15218</name>
    <name evidence="9" type="ORF">TSPGSL018_19248</name>
</gene>
<comment type="similarity">
    <text evidence="2 6">Belongs to the acetyltransferase family. GNA1 subfamily.</text>
</comment>
<evidence type="ECO:0000256" key="6">
    <source>
        <dbReference type="RuleBase" id="RU365086"/>
    </source>
</evidence>
<dbReference type="UniPathway" id="UPA00113">
    <property type="reaction ID" value="UER00529"/>
</dbReference>
<reference evidence="10" key="1">
    <citation type="submission" date="2014-05" db="EMBL/GenBank/DDBJ databases">
        <title>The transcriptome of the halophilic microalga Tetraselmis sp. GSL018 isolated from the Great Salt Lake, Utah.</title>
        <authorList>
            <person name="Jinkerson R.E."/>
            <person name="D'Adamo S."/>
            <person name="Posewitz M.C."/>
        </authorList>
    </citation>
    <scope>NUCLEOTIDE SEQUENCE</scope>
    <source>
        <strain evidence="10">GSL018</strain>
    </source>
</reference>
<dbReference type="Pfam" id="PF00583">
    <property type="entry name" value="Acetyltransf_1"/>
    <property type="match status" value="1"/>
</dbReference>
<dbReference type="SUPFAM" id="SSF55729">
    <property type="entry name" value="Acyl-CoA N-acyltransferases (Nat)"/>
    <property type="match status" value="1"/>
</dbReference>
<dbReference type="InterPro" id="IPR016181">
    <property type="entry name" value="Acyl_CoA_acyltransferase"/>
</dbReference>
<sequence>MGKTEREGGAKALLAPHCLGTAACSAWASSPPARIPAVRPPRSAHPTSPAVVSDASEQRVVATATLLVERKFIHGCGKVGHIEDVVVDPGYRGQRLGQRLIEDLVGRAKAGGCYKVILDCSEDNAAFYEKCGLSRKEIQMVLYLDR</sequence>
<keyword evidence="4 6" id="KW-0012">Acyltransferase</keyword>
<evidence type="ECO:0000256" key="7">
    <source>
        <dbReference type="SAM" id="MobiDB-lite"/>
    </source>
</evidence>
<comment type="subunit">
    <text evidence="6">Homodimer.</text>
</comment>
<dbReference type="EC" id="2.3.1.4" evidence="6"/>
<protein>
    <recommendedName>
        <fullName evidence="6">Glucosamine 6-phosphate N-acetyltransferase</fullName>
        <ecNumber evidence="6">2.3.1.4</ecNumber>
    </recommendedName>
</protein>
<evidence type="ECO:0000313" key="10">
    <source>
        <dbReference type="EMBL" id="JAC65803.1"/>
    </source>
</evidence>
<dbReference type="Gene3D" id="3.40.630.30">
    <property type="match status" value="1"/>
</dbReference>
<comment type="pathway">
    <text evidence="1 6">Nucleotide-sugar biosynthesis; UDP-N-acetyl-alpha-D-glucosamine biosynthesis; N-acetyl-alpha-D-glucosamine 1-phosphate from alpha-D-glucosamine 6-phosphate (route I): step 1/2.</text>
</comment>
<evidence type="ECO:0000256" key="5">
    <source>
        <dbReference type="ARBA" id="ARBA00048964"/>
    </source>
</evidence>
<dbReference type="PANTHER" id="PTHR13355">
    <property type="entry name" value="GLUCOSAMINE 6-PHOSPHATE N-ACETYLTRANSFERASE"/>
    <property type="match status" value="1"/>
</dbReference>
<feature type="domain" description="N-acetyltransferase" evidence="8">
    <location>
        <begin position="57"/>
        <end position="146"/>
    </location>
</feature>
<evidence type="ECO:0000256" key="3">
    <source>
        <dbReference type="ARBA" id="ARBA00022679"/>
    </source>
</evidence>
<evidence type="ECO:0000256" key="4">
    <source>
        <dbReference type="ARBA" id="ARBA00023315"/>
    </source>
</evidence>
<accession>A0A061R1F9</accession>
<dbReference type="PROSITE" id="PS51257">
    <property type="entry name" value="PROKAR_LIPOPROTEIN"/>
    <property type="match status" value="1"/>
</dbReference>
<dbReference type="PANTHER" id="PTHR13355:SF11">
    <property type="entry name" value="GLUCOSAMINE 6-PHOSPHATE N-ACETYLTRANSFERASE"/>
    <property type="match status" value="1"/>
</dbReference>